<feature type="chain" id="PRO_5040893616" description="GH18 domain-containing protein" evidence="9">
    <location>
        <begin position="34"/>
        <end position="684"/>
    </location>
</feature>
<feature type="signal peptide" evidence="9">
    <location>
        <begin position="1"/>
        <end position="33"/>
    </location>
</feature>
<dbReference type="PANTHER" id="PTHR11177">
    <property type="entry name" value="CHITINASE"/>
    <property type="match status" value="1"/>
</dbReference>
<evidence type="ECO:0000313" key="12">
    <source>
        <dbReference type="Proteomes" id="UP001140172"/>
    </source>
</evidence>
<dbReference type="Gene3D" id="3.10.50.10">
    <property type="match status" value="1"/>
</dbReference>
<dbReference type="SMART" id="SM00636">
    <property type="entry name" value="Glyco_18"/>
    <property type="match status" value="1"/>
</dbReference>
<feature type="region of interest" description="Disordered" evidence="8">
    <location>
        <begin position="573"/>
        <end position="616"/>
    </location>
</feature>
<dbReference type="GO" id="GO:0008061">
    <property type="term" value="F:chitin binding"/>
    <property type="evidence" value="ECO:0007669"/>
    <property type="project" value="InterPro"/>
</dbReference>
<dbReference type="GO" id="GO:0008843">
    <property type="term" value="F:endochitinase activity"/>
    <property type="evidence" value="ECO:0007669"/>
    <property type="project" value="UniProtKB-EC"/>
</dbReference>
<dbReference type="InterPro" id="IPR029070">
    <property type="entry name" value="Chitinase_insertion_sf"/>
</dbReference>
<feature type="compositionally biased region" description="Low complexity" evidence="8">
    <location>
        <begin position="436"/>
        <end position="453"/>
    </location>
</feature>
<feature type="compositionally biased region" description="Polar residues" evidence="8">
    <location>
        <begin position="511"/>
        <end position="521"/>
    </location>
</feature>
<dbReference type="OrthoDB" id="76388at2759"/>
<evidence type="ECO:0000256" key="4">
    <source>
        <dbReference type="ARBA" id="ARBA00023277"/>
    </source>
</evidence>
<feature type="domain" description="GH18" evidence="10">
    <location>
        <begin position="48"/>
        <end position="422"/>
    </location>
</feature>
<name>A0A9W8LFG2_9FUNG</name>
<feature type="compositionally biased region" description="Low complexity" evidence="8">
    <location>
        <begin position="522"/>
        <end position="547"/>
    </location>
</feature>
<dbReference type="InterPro" id="IPR001579">
    <property type="entry name" value="Glyco_hydro_18_chit_AS"/>
</dbReference>
<evidence type="ECO:0000256" key="2">
    <source>
        <dbReference type="ARBA" id="ARBA00022801"/>
    </source>
</evidence>
<evidence type="ECO:0000256" key="7">
    <source>
        <dbReference type="RuleBase" id="RU000489"/>
    </source>
</evidence>
<evidence type="ECO:0000256" key="8">
    <source>
        <dbReference type="SAM" id="MobiDB-lite"/>
    </source>
</evidence>
<dbReference type="GO" id="GO:0006032">
    <property type="term" value="P:chitin catabolic process"/>
    <property type="evidence" value="ECO:0007669"/>
    <property type="project" value="UniProtKB-KW"/>
</dbReference>
<feature type="non-terminal residue" evidence="11">
    <location>
        <position position="684"/>
    </location>
</feature>
<keyword evidence="4" id="KW-0119">Carbohydrate metabolism</keyword>
<keyword evidence="12" id="KW-1185">Reference proteome</keyword>
<comment type="caution">
    <text evidence="11">The sequence shown here is derived from an EMBL/GenBank/DDBJ whole genome shotgun (WGS) entry which is preliminary data.</text>
</comment>
<keyword evidence="9" id="KW-0732">Signal</keyword>
<dbReference type="PROSITE" id="PS01095">
    <property type="entry name" value="GH18_1"/>
    <property type="match status" value="1"/>
</dbReference>
<dbReference type="InterPro" id="IPR011583">
    <property type="entry name" value="Chitinase_II/V-like_cat"/>
</dbReference>
<dbReference type="InterPro" id="IPR050314">
    <property type="entry name" value="Glycosyl_Hydrlase_18"/>
</dbReference>
<evidence type="ECO:0000256" key="5">
    <source>
        <dbReference type="ARBA" id="ARBA00023295"/>
    </source>
</evidence>
<feature type="compositionally biased region" description="Polar residues" evidence="8">
    <location>
        <begin position="596"/>
        <end position="613"/>
    </location>
</feature>
<evidence type="ECO:0000256" key="3">
    <source>
        <dbReference type="ARBA" id="ARBA00023024"/>
    </source>
</evidence>
<evidence type="ECO:0000256" key="6">
    <source>
        <dbReference type="ARBA" id="ARBA00023326"/>
    </source>
</evidence>
<dbReference type="InterPro" id="IPR017853">
    <property type="entry name" value="GH"/>
</dbReference>
<evidence type="ECO:0000256" key="1">
    <source>
        <dbReference type="ARBA" id="ARBA00000822"/>
    </source>
</evidence>
<proteinExistence type="predicted"/>
<dbReference type="AlphaFoldDB" id="A0A9W8LFG2"/>
<dbReference type="GO" id="GO:0005576">
    <property type="term" value="C:extracellular region"/>
    <property type="evidence" value="ECO:0007669"/>
    <property type="project" value="TreeGrafter"/>
</dbReference>
<dbReference type="PROSITE" id="PS51910">
    <property type="entry name" value="GH18_2"/>
    <property type="match status" value="1"/>
</dbReference>
<evidence type="ECO:0000256" key="9">
    <source>
        <dbReference type="SAM" id="SignalP"/>
    </source>
</evidence>
<dbReference type="EMBL" id="JANBUM010000357">
    <property type="protein sequence ID" value="KAJ2778321.1"/>
    <property type="molecule type" value="Genomic_DNA"/>
</dbReference>
<dbReference type="InterPro" id="IPR001223">
    <property type="entry name" value="Glyco_hydro18_cat"/>
</dbReference>
<protein>
    <recommendedName>
        <fullName evidence="10">GH18 domain-containing protein</fullName>
    </recommendedName>
</protein>
<dbReference type="SUPFAM" id="SSF54556">
    <property type="entry name" value="Chitinase insertion domain"/>
    <property type="match status" value="1"/>
</dbReference>
<keyword evidence="2 7" id="KW-0378">Hydrolase</keyword>
<dbReference type="PANTHER" id="PTHR11177:SF392">
    <property type="entry name" value="HAP41P"/>
    <property type="match status" value="1"/>
</dbReference>
<dbReference type="GO" id="GO:0000272">
    <property type="term" value="P:polysaccharide catabolic process"/>
    <property type="evidence" value="ECO:0007669"/>
    <property type="project" value="UniProtKB-KW"/>
</dbReference>
<dbReference type="Pfam" id="PF00704">
    <property type="entry name" value="Glyco_hydro_18"/>
    <property type="match status" value="1"/>
</dbReference>
<comment type="catalytic activity">
    <reaction evidence="1">
        <text>Random endo-hydrolysis of N-acetyl-beta-D-glucosaminide (1-&gt;4)-beta-linkages in chitin and chitodextrins.</text>
        <dbReference type="EC" id="3.2.1.14"/>
    </reaction>
</comment>
<dbReference type="Proteomes" id="UP001140172">
    <property type="component" value="Unassembled WGS sequence"/>
</dbReference>
<keyword evidence="5 7" id="KW-0326">Glycosidase</keyword>
<keyword evidence="6" id="KW-0624">Polysaccharide degradation</keyword>
<dbReference type="Gene3D" id="3.20.20.80">
    <property type="entry name" value="Glycosidases"/>
    <property type="match status" value="1"/>
</dbReference>
<gene>
    <name evidence="11" type="ORF">GGI15_004205</name>
</gene>
<feature type="compositionally biased region" description="Low complexity" evidence="8">
    <location>
        <begin position="468"/>
        <end position="510"/>
    </location>
</feature>
<dbReference type="SUPFAM" id="SSF51445">
    <property type="entry name" value="(Trans)glycosidases"/>
    <property type="match status" value="1"/>
</dbReference>
<feature type="region of interest" description="Disordered" evidence="8">
    <location>
        <begin position="426"/>
        <end position="547"/>
    </location>
</feature>
<accession>A0A9W8LFG2</accession>
<organism evidence="11 12">
    <name type="scientific">Coemansia interrupta</name>
    <dbReference type="NCBI Taxonomy" id="1126814"/>
    <lineage>
        <taxon>Eukaryota</taxon>
        <taxon>Fungi</taxon>
        <taxon>Fungi incertae sedis</taxon>
        <taxon>Zoopagomycota</taxon>
        <taxon>Kickxellomycotina</taxon>
        <taxon>Kickxellomycetes</taxon>
        <taxon>Kickxellales</taxon>
        <taxon>Kickxellaceae</taxon>
        <taxon>Coemansia</taxon>
    </lineage>
</organism>
<sequence>MHPPSWLQPPSGAATRTLALACRTLTIAALALAALTHAEAPSCGPSSRYVVAYYPSWKRQSLMNVDWATITHVHVAHAIPQDSGDFTFDGEWFLPQLVRDAHAQQTKVSLSLGGWTGSNRLSTIMRDTHKRATLIRALGSFVERYELDGVDIDWEYVGRQGSKCNKVAPAEDAANLLRFVRALRASLHARSPGGEEAKLVSLAVRVQPFDTADGPMGDVSPFAEYVDYASILAFDVNGAWSNTTGPNAPLDHQRNRGAPYSLRQAVTQWLDAKWPADKLVAGISYSGRSLTTQAVLTAKQNASMYAAFDRDVPQGDPEDARWYDVCENTNMMSGVWQYRHLRDQGILQQHNVSSAEWVRVWDEHTSTPWLYNAQMRRFVSYDDPQSVGLKVGYAREMRLKGVMAWGLHGDYHGELAKEMVNIGPLCRGPRSDKDAPASSSSAAASTSSSSSWSPTPPMAFLPTPTHDSSSSSSSAGSPTQSASSASSESAASSSSASASSASSPAADSSSVTKPTESPSNVPESASTSATESASTSPTESASSTAAESAASTTRKAILFDDVGAPYIMVGGSSSPVPSELADKLMKLGDPTPPTPVSSATGSDSPPAASTSVTDDALPLGPVAIPVVDGPAQHTAATSTTHEPDWLLQNHHATNLFDTKPALGLSASSTLELHGPLYFPSTSGS</sequence>
<keyword evidence="3" id="KW-0146">Chitin degradation</keyword>
<reference evidence="11" key="1">
    <citation type="submission" date="2022-07" db="EMBL/GenBank/DDBJ databases">
        <title>Phylogenomic reconstructions and comparative analyses of Kickxellomycotina fungi.</title>
        <authorList>
            <person name="Reynolds N.K."/>
            <person name="Stajich J.E."/>
            <person name="Barry K."/>
            <person name="Grigoriev I.V."/>
            <person name="Crous P."/>
            <person name="Smith M.E."/>
        </authorList>
    </citation>
    <scope>NUCLEOTIDE SEQUENCE</scope>
    <source>
        <strain evidence="11">BCRC 34489</strain>
    </source>
</reference>
<evidence type="ECO:0000259" key="10">
    <source>
        <dbReference type="PROSITE" id="PS51910"/>
    </source>
</evidence>
<evidence type="ECO:0000313" key="11">
    <source>
        <dbReference type="EMBL" id="KAJ2778321.1"/>
    </source>
</evidence>